<feature type="compositionally biased region" description="Basic and acidic residues" evidence="1">
    <location>
        <begin position="26"/>
        <end position="50"/>
    </location>
</feature>
<accession>A0A6J4RFY8</accession>
<name>A0A6J4RFY8_9ACTN</name>
<dbReference type="EMBL" id="CADCVI010000128">
    <property type="protein sequence ID" value="CAA9471599.1"/>
    <property type="molecule type" value="Genomic_DNA"/>
</dbReference>
<organism evidence="2">
    <name type="scientific">uncultured Rubrobacteraceae bacterium</name>
    <dbReference type="NCBI Taxonomy" id="349277"/>
    <lineage>
        <taxon>Bacteria</taxon>
        <taxon>Bacillati</taxon>
        <taxon>Actinomycetota</taxon>
        <taxon>Rubrobacteria</taxon>
        <taxon>Rubrobacterales</taxon>
        <taxon>Rubrobacteraceae</taxon>
        <taxon>environmental samples</taxon>
    </lineage>
</organism>
<sequence length="56" mass="5854">GSRGDGYGRGCGLVPNRGHGGAGSDGRQDLRWEKTGHPDRFGHELKHLRGGEVSGG</sequence>
<evidence type="ECO:0000313" key="2">
    <source>
        <dbReference type="EMBL" id="CAA9471599.1"/>
    </source>
</evidence>
<proteinExistence type="predicted"/>
<evidence type="ECO:0000256" key="1">
    <source>
        <dbReference type="SAM" id="MobiDB-lite"/>
    </source>
</evidence>
<protein>
    <submittedName>
        <fullName evidence="2">Uncharacterized protein</fullName>
    </submittedName>
</protein>
<dbReference type="AlphaFoldDB" id="A0A6J4RFY8"/>
<gene>
    <name evidence="2" type="ORF">AVDCRST_MAG25-2045</name>
</gene>
<feature type="region of interest" description="Disordered" evidence="1">
    <location>
        <begin position="1"/>
        <end position="56"/>
    </location>
</feature>
<feature type="non-terminal residue" evidence="2">
    <location>
        <position position="56"/>
    </location>
</feature>
<reference evidence="2" key="1">
    <citation type="submission" date="2020-02" db="EMBL/GenBank/DDBJ databases">
        <authorList>
            <person name="Meier V. D."/>
        </authorList>
    </citation>
    <scope>NUCLEOTIDE SEQUENCE</scope>
    <source>
        <strain evidence="2">AVDCRST_MAG25</strain>
    </source>
</reference>
<feature type="non-terminal residue" evidence="2">
    <location>
        <position position="1"/>
    </location>
</feature>
<feature type="compositionally biased region" description="Gly residues" evidence="1">
    <location>
        <begin position="1"/>
        <end position="11"/>
    </location>
</feature>